<name>A0A437N4X2_9SPHN</name>
<protein>
    <submittedName>
        <fullName evidence="2">Thiamine phosphate synthase</fullName>
    </submittedName>
</protein>
<dbReference type="Pfam" id="PF02581">
    <property type="entry name" value="TMP-TENI"/>
    <property type="match status" value="1"/>
</dbReference>
<proteinExistence type="predicted"/>
<comment type="caution">
    <text evidence="2">The sequence shown here is derived from an EMBL/GenBank/DDBJ whole genome shotgun (WGS) entry which is preliminary data.</text>
</comment>
<dbReference type="InterPro" id="IPR036206">
    <property type="entry name" value="ThiamineP_synth_sf"/>
</dbReference>
<reference evidence="2 3" key="1">
    <citation type="submission" date="2019-01" db="EMBL/GenBank/DDBJ databases">
        <authorList>
            <person name="Chen W.-M."/>
        </authorList>
    </citation>
    <scope>NUCLEOTIDE SEQUENCE [LARGE SCALE GENOMIC DNA]</scope>
    <source>
        <strain evidence="2 3">FSY-9</strain>
    </source>
</reference>
<evidence type="ECO:0000313" key="2">
    <source>
        <dbReference type="EMBL" id="RVU04962.1"/>
    </source>
</evidence>
<dbReference type="AlphaFoldDB" id="A0A437N4X2"/>
<dbReference type="Proteomes" id="UP000282837">
    <property type="component" value="Unassembled WGS sequence"/>
</dbReference>
<dbReference type="Gene3D" id="3.20.20.70">
    <property type="entry name" value="Aldolase class I"/>
    <property type="match status" value="1"/>
</dbReference>
<dbReference type="GO" id="GO:0009228">
    <property type="term" value="P:thiamine biosynthetic process"/>
    <property type="evidence" value="ECO:0007669"/>
    <property type="project" value="UniProtKB-KW"/>
</dbReference>
<keyword evidence="3" id="KW-1185">Reference proteome</keyword>
<organism evidence="2 3">
    <name type="scientific">Novosphingobium umbonatum</name>
    <dbReference type="NCBI Taxonomy" id="1908524"/>
    <lineage>
        <taxon>Bacteria</taxon>
        <taxon>Pseudomonadati</taxon>
        <taxon>Pseudomonadota</taxon>
        <taxon>Alphaproteobacteria</taxon>
        <taxon>Sphingomonadales</taxon>
        <taxon>Sphingomonadaceae</taxon>
        <taxon>Novosphingobium</taxon>
    </lineage>
</organism>
<evidence type="ECO:0000259" key="1">
    <source>
        <dbReference type="Pfam" id="PF02581"/>
    </source>
</evidence>
<gene>
    <name evidence="2" type="ORF">EOE18_09465</name>
</gene>
<sequence>MARCYSGEMAAKHPLPSLWLISDARNDAGLEAALARLPKASGLIYRHYHLPLPQRRARFAVLARAARAKGHRVVLAGSMAQARAWGADGAYGAARVIGRGGKGLRLATVHGLREMAQAARCDAILLSPVFPTRSHPDGKTLGPLRFHLMAARACVPVIALGGMDRARARALRWPRWAAIDGLV</sequence>
<dbReference type="EMBL" id="SACO01000006">
    <property type="protein sequence ID" value="RVU04962.1"/>
    <property type="molecule type" value="Genomic_DNA"/>
</dbReference>
<dbReference type="SUPFAM" id="SSF51391">
    <property type="entry name" value="Thiamin phosphate synthase"/>
    <property type="match status" value="1"/>
</dbReference>
<dbReference type="InterPro" id="IPR013785">
    <property type="entry name" value="Aldolase_TIM"/>
</dbReference>
<accession>A0A437N4X2</accession>
<dbReference type="OrthoDB" id="8446047at2"/>
<evidence type="ECO:0000313" key="3">
    <source>
        <dbReference type="Proteomes" id="UP000282837"/>
    </source>
</evidence>
<dbReference type="InterPro" id="IPR022998">
    <property type="entry name" value="ThiamineP_synth_TenI"/>
</dbReference>
<dbReference type="CDD" id="cd00564">
    <property type="entry name" value="TMP_TenI"/>
    <property type="match status" value="1"/>
</dbReference>
<feature type="domain" description="Thiamine phosphate synthase/TenI" evidence="1">
    <location>
        <begin position="30"/>
        <end position="171"/>
    </location>
</feature>